<dbReference type="STRING" id="670155.SAMN04488001_2323"/>
<accession>A0A1H2YU12</accession>
<evidence type="ECO:0000313" key="1">
    <source>
        <dbReference type="EMBL" id="SDX08682.1"/>
    </source>
</evidence>
<name>A0A1H2YU12_9RHOB</name>
<sequence length="231" mass="26242">MVKNKLPADVDPVEHLDGLKRIFEKHFGGPADYPIGYMAVRFLTVRAHAYSDAWPHIKTMKKIEKMKYHFSEIQRIYGDLPVSLQSQFDEDTIQLFGRAEENQRILDMAQKEQTPDGGMSPTTTNILSNGPETSDFLDVQKKISQTVEKVADFVPRAMTEGNKKLEAWAIVHACSVICDQFSETVTVPKAMNESGPFYRLLVDMFDHHGKSDDPVSAFKGWKESYGLLRQK</sequence>
<evidence type="ECO:0000313" key="2">
    <source>
        <dbReference type="Proteomes" id="UP000199441"/>
    </source>
</evidence>
<gene>
    <name evidence="1" type="ORF">SAMN04488001_2323</name>
</gene>
<organism evidence="1 2">
    <name type="scientific">Litoreibacter albidus</name>
    <dbReference type="NCBI Taxonomy" id="670155"/>
    <lineage>
        <taxon>Bacteria</taxon>
        <taxon>Pseudomonadati</taxon>
        <taxon>Pseudomonadota</taxon>
        <taxon>Alphaproteobacteria</taxon>
        <taxon>Rhodobacterales</taxon>
        <taxon>Roseobacteraceae</taxon>
        <taxon>Litoreibacter</taxon>
    </lineage>
</organism>
<dbReference type="Proteomes" id="UP000199441">
    <property type="component" value="Unassembled WGS sequence"/>
</dbReference>
<dbReference type="EMBL" id="FNOI01000004">
    <property type="protein sequence ID" value="SDX08682.1"/>
    <property type="molecule type" value="Genomic_DNA"/>
</dbReference>
<dbReference type="OrthoDB" id="9826987at2"/>
<dbReference type="AlphaFoldDB" id="A0A1H2YU12"/>
<protein>
    <submittedName>
        <fullName evidence="1">Uncharacterized protein</fullName>
    </submittedName>
</protein>
<reference evidence="2" key="1">
    <citation type="submission" date="2016-10" db="EMBL/GenBank/DDBJ databases">
        <authorList>
            <person name="Varghese N."/>
            <person name="Submissions S."/>
        </authorList>
    </citation>
    <scope>NUCLEOTIDE SEQUENCE [LARGE SCALE GENOMIC DNA]</scope>
    <source>
        <strain evidence="2">DSM 26922</strain>
    </source>
</reference>
<dbReference type="RefSeq" id="WP_089947103.1">
    <property type="nucleotide sequence ID" value="NZ_FNOI01000004.1"/>
</dbReference>
<keyword evidence="2" id="KW-1185">Reference proteome</keyword>
<proteinExistence type="predicted"/>